<dbReference type="RefSeq" id="XP_065660627.1">
    <property type="nucleotide sequence ID" value="XM_065804555.1"/>
</dbReference>
<reference evidence="4" key="1">
    <citation type="submission" date="2025-08" db="UniProtKB">
        <authorList>
            <consortium name="RefSeq"/>
        </authorList>
    </citation>
    <scope>IDENTIFICATION</scope>
</reference>
<feature type="signal peptide" evidence="2">
    <location>
        <begin position="1"/>
        <end position="18"/>
    </location>
</feature>
<evidence type="ECO:0000313" key="3">
    <source>
        <dbReference type="Proteomes" id="UP001652625"/>
    </source>
</evidence>
<organism evidence="3 4">
    <name type="scientific">Hydra vulgaris</name>
    <name type="common">Hydra</name>
    <name type="synonym">Hydra attenuata</name>
    <dbReference type="NCBI Taxonomy" id="6087"/>
    <lineage>
        <taxon>Eukaryota</taxon>
        <taxon>Metazoa</taxon>
        <taxon>Cnidaria</taxon>
        <taxon>Hydrozoa</taxon>
        <taxon>Hydroidolina</taxon>
        <taxon>Anthoathecata</taxon>
        <taxon>Aplanulata</taxon>
        <taxon>Hydridae</taxon>
        <taxon>Hydra</taxon>
    </lineage>
</organism>
<dbReference type="PANTHER" id="PTHR34407:SF1">
    <property type="entry name" value="SGNH HYDROLASE-TYPE ESTERASE DOMAIN-CONTAINING PROTEIN"/>
    <property type="match status" value="1"/>
</dbReference>
<gene>
    <name evidence="4" type="primary">LOC105845842</name>
</gene>
<proteinExistence type="predicted"/>
<protein>
    <submittedName>
        <fullName evidence="4">Uncharacterized protein LOC105845842</fullName>
    </submittedName>
</protein>
<dbReference type="SUPFAM" id="SSF52266">
    <property type="entry name" value="SGNH hydrolase"/>
    <property type="match status" value="1"/>
</dbReference>
<dbReference type="GeneID" id="105845842"/>
<dbReference type="Proteomes" id="UP001652625">
    <property type="component" value="Chromosome 09"/>
</dbReference>
<keyword evidence="2" id="KW-0732">Signal</keyword>
<feature type="chain" id="PRO_5046293530" evidence="2">
    <location>
        <begin position="19"/>
        <end position="778"/>
    </location>
</feature>
<evidence type="ECO:0000256" key="1">
    <source>
        <dbReference type="SAM" id="MobiDB-lite"/>
    </source>
</evidence>
<name>A0ABM4CFX6_HYDVU</name>
<feature type="region of interest" description="Disordered" evidence="1">
    <location>
        <begin position="238"/>
        <end position="301"/>
    </location>
</feature>
<accession>A0ABM4CFX6</accession>
<dbReference type="PANTHER" id="PTHR34407">
    <property type="entry name" value="EXPRESSED PROTEIN"/>
    <property type="match status" value="1"/>
</dbReference>
<feature type="compositionally biased region" description="Polar residues" evidence="1">
    <location>
        <begin position="271"/>
        <end position="301"/>
    </location>
</feature>
<sequence>MFSIEKLVILGLLGHITTQILILPYSDEAEDNVLETSLKTLRSNVTNNSQIKNSLTDSKRKLLNRDLVSITSFNKSRVLTNSVYTVAPASTVAFTVGKLKQNLSSTFLEHNKENATNKTNIKLINISFSNKSKATNLLSNFQKLKKDNMRFVQERGVKKNFLENAVNNQPLIEEISSSENHRGILTDDIIKQKVAMAKNILNLKYLKHKLQPTSAMMQLRNLDSMSFPFKTEAEVSITNDSNEKKETIDANIRNKTTNSDLGKSVPRSEQVYASQVSSTLMPPLNTTPSQVETQVPNTTPQQEPVNFISQDYGNVLVSSPKNITEITPKVEDEINDPFVPLADILQKDVLTTWVYKDYIKSPADLMLDQGLINRAKISLSTGKRLRQVFEKALSGKEIHVALITSAVTRAFASDPASQKWLYPNALIDWWQKTITPSTNSSMIYKDVSLTGVGRDYFSRCLKNHLPDNGDTNLVLWELSGSDYKPHGKIKPLDAISLERLLRNTLEFRSHPDLIILNFFRGNNLNHSAYCKELDEESEARLANHYDCTALSWSKSICPYLTDDEEGFSFSYLFSRDKIHPSIIGHAQMAYILIDYIRDEFLNFLRDPKPVSRSFPLPPAIFTQVFHPLCFTTLKTINAVINGDSNDLPVIFISPDSRDEAIHRSKISSFSNAIVPIIMRFQVLDDKLEDRIIGILVSFSKPLKTVARLDDKPFVSLQVKDYASGEIMEIGPAMRLSKGPHMLRVWSQDKTFKILAVTLDSIHNPVCSNGSTIKSDIGC</sequence>
<keyword evidence="3" id="KW-1185">Reference proteome</keyword>
<evidence type="ECO:0000256" key="2">
    <source>
        <dbReference type="SAM" id="SignalP"/>
    </source>
</evidence>
<evidence type="ECO:0000313" key="4">
    <source>
        <dbReference type="RefSeq" id="XP_065660627.1"/>
    </source>
</evidence>